<dbReference type="EMBL" id="BBWV01000001">
    <property type="protein sequence ID" value="GAO42515.1"/>
    <property type="molecule type" value="Genomic_DNA"/>
</dbReference>
<evidence type="ECO:0000313" key="4">
    <source>
        <dbReference type="Proteomes" id="UP000033121"/>
    </source>
</evidence>
<dbReference type="RefSeq" id="WP_052955590.1">
    <property type="nucleotide sequence ID" value="NZ_BBWV01000001.1"/>
</dbReference>
<evidence type="ECO:0000313" key="3">
    <source>
        <dbReference type="EMBL" id="GAO42515.1"/>
    </source>
</evidence>
<feature type="domain" description="Peptidase M61 N-terminal" evidence="2">
    <location>
        <begin position="21"/>
        <end position="198"/>
    </location>
</feature>
<evidence type="ECO:0008006" key="5">
    <source>
        <dbReference type="Google" id="ProtNLM"/>
    </source>
</evidence>
<dbReference type="Pfam" id="PF17899">
    <property type="entry name" value="Peptidase_M61_N"/>
    <property type="match status" value="1"/>
</dbReference>
<evidence type="ECO:0000259" key="2">
    <source>
        <dbReference type="Pfam" id="PF17899"/>
    </source>
</evidence>
<dbReference type="SUPFAM" id="SSF55486">
    <property type="entry name" value="Metalloproteases ('zincins'), catalytic domain"/>
    <property type="match status" value="1"/>
</dbReference>
<feature type="domain" description="Peptidase M61 catalytic" evidence="1">
    <location>
        <begin position="298"/>
        <end position="405"/>
    </location>
</feature>
<dbReference type="InterPro" id="IPR007963">
    <property type="entry name" value="Peptidase_M61_catalytic"/>
</dbReference>
<accession>A0A0E9MZH8</accession>
<proteinExistence type="predicted"/>
<comment type="caution">
    <text evidence="3">The sequence shown here is derived from an EMBL/GenBank/DDBJ whole genome shotgun (WGS) entry which is preliminary data.</text>
</comment>
<sequence>MFWFTLLTVVVAAQPRTAGYQFTVDLRAVDSDRLMVHVKLPALSGVGSKLVWAFPRIIPGTYRISDFGQFISQVKAYDRQGRLLPVKKIDTNRWQINGTAQPERITYLVDDIVDTEKKHNIYAMSASNIEAGMNFVLNTPAFFGYLEGYTQLPVRLEISKPETFYGATSMMPIAQTNTSDVFEMSSIDALYDGPLLYAVPDTTVVTVGNCRVLVAVYSPNHKITSAQIASWLEPLLRATQAFLGGKLPTDQYAFLYYFRDPNLKHSFPNQNMGALEHTRSSFYYLPEMSADALQKDVTDMSSHEFFHIITPLTIASKEIKQFNFSRPVLSQHLWLYEGATEYFSRLVQAQYGLKSTETFLGELVRKIVMSRNQFNDKLPFTVLSKESAGKYADQYVNVYQKGALIAACLDLQLLHRSQGRYGLRELARDLGNRYGKDSAFNDAELFGEIGRLTGPETEAFLQRYVAGGEPIPYEYYLGLAGVKYAAEAREEVYTLGGFGTYQDAGGWLWVDDTSELNAFGKKMGYQPGDKIVSVNGELMRGNQVPSRLSNVKKQLHLGDTLRVRVVRKSDSIWLVQPVEKVTVIYKNQISLQADASAEALVVQQAWLKPAASFTTTGFVPQDTTQVGSTDAYPDSGAALPVPADLRTEGEIHR</sequence>
<name>A0A0E9MZH8_9BACT</name>
<dbReference type="AlphaFoldDB" id="A0A0E9MZH8"/>
<dbReference type="Proteomes" id="UP000033121">
    <property type="component" value="Unassembled WGS sequence"/>
</dbReference>
<keyword evidence="4" id="KW-1185">Reference proteome</keyword>
<dbReference type="Gene3D" id="1.10.390.10">
    <property type="entry name" value="Neutral Protease Domain 2"/>
    <property type="match status" value="1"/>
</dbReference>
<reference evidence="3 4" key="1">
    <citation type="submission" date="2015-04" db="EMBL/GenBank/DDBJ databases">
        <title>Whole genome shotgun sequence of Flavihumibacter petaseus NBRC 106054.</title>
        <authorList>
            <person name="Miyazawa S."/>
            <person name="Hosoyama A."/>
            <person name="Hashimoto M."/>
            <person name="Noguchi M."/>
            <person name="Tsuchikane K."/>
            <person name="Ohji S."/>
            <person name="Yamazoe A."/>
            <person name="Ichikawa N."/>
            <person name="Kimura A."/>
            <person name="Fujita N."/>
        </authorList>
    </citation>
    <scope>NUCLEOTIDE SEQUENCE [LARGE SCALE GENOMIC DNA]</scope>
    <source>
        <strain evidence="3 4">NBRC 106054</strain>
    </source>
</reference>
<organism evidence="3 4">
    <name type="scientific">Flavihumibacter petaseus NBRC 106054</name>
    <dbReference type="NCBI Taxonomy" id="1220578"/>
    <lineage>
        <taxon>Bacteria</taxon>
        <taxon>Pseudomonadati</taxon>
        <taxon>Bacteroidota</taxon>
        <taxon>Chitinophagia</taxon>
        <taxon>Chitinophagales</taxon>
        <taxon>Chitinophagaceae</taxon>
        <taxon>Flavihumibacter</taxon>
    </lineage>
</organism>
<gene>
    <name evidence="3" type="ORF">FPE01S_01_15300</name>
</gene>
<dbReference type="Gene3D" id="2.60.40.3650">
    <property type="match status" value="1"/>
</dbReference>
<evidence type="ECO:0000259" key="1">
    <source>
        <dbReference type="Pfam" id="PF05299"/>
    </source>
</evidence>
<dbReference type="InterPro" id="IPR027268">
    <property type="entry name" value="Peptidase_M4/M1_CTD_sf"/>
</dbReference>
<protein>
    <recommendedName>
        <fullName evidence="5">Peptidase M61 family protein</fullName>
    </recommendedName>
</protein>
<dbReference type="InterPro" id="IPR040756">
    <property type="entry name" value="Peptidase_M61_N"/>
</dbReference>
<dbReference type="Pfam" id="PF05299">
    <property type="entry name" value="Peptidase_M61"/>
    <property type="match status" value="1"/>
</dbReference>